<dbReference type="EMBL" id="FQZK01000013">
    <property type="protein sequence ID" value="SHK08697.1"/>
    <property type="molecule type" value="Genomic_DNA"/>
</dbReference>
<organism evidence="3 4">
    <name type="scientific">Nocardiopsis flavescens</name>
    <dbReference type="NCBI Taxonomy" id="758803"/>
    <lineage>
        <taxon>Bacteria</taxon>
        <taxon>Bacillati</taxon>
        <taxon>Actinomycetota</taxon>
        <taxon>Actinomycetes</taxon>
        <taxon>Streptosporangiales</taxon>
        <taxon>Nocardiopsidaceae</taxon>
        <taxon>Nocardiopsis</taxon>
    </lineage>
</organism>
<dbReference type="GO" id="GO:0003700">
    <property type="term" value="F:DNA-binding transcription factor activity"/>
    <property type="evidence" value="ECO:0007669"/>
    <property type="project" value="InterPro"/>
</dbReference>
<dbReference type="InterPro" id="IPR047057">
    <property type="entry name" value="MerR_fam"/>
</dbReference>
<dbReference type="SUPFAM" id="SSF46955">
    <property type="entry name" value="Putative DNA-binding domain"/>
    <property type="match status" value="1"/>
</dbReference>
<dbReference type="OrthoDB" id="4569196at2"/>
<protein>
    <submittedName>
        <fullName evidence="3">DNA-binding transcriptional regulator, MerR family</fullName>
    </submittedName>
</protein>
<evidence type="ECO:0000256" key="1">
    <source>
        <dbReference type="ARBA" id="ARBA00023125"/>
    </source>
</evidence>
<name>A0A1M6PLG5_9ACTN</name>
<dbReference type="CDD" id="cd00592">
    <property type="entry name" value="HTH_MerR-like"/>
    <property type="match status" value="1"/>
</dbReference>
<dbReference type="InterPro" id="IPR009061">
    <property type="entry name" value="DNA-bd_dom_put_sf"/>
</dbReference>
<dbReference type="PANTHER" id="PTHR30204:SF93">
    <property type="entry name" value="HTH MERR-TYPE DOMAIN-CONTAINING PROTEIN"/>
    <property type="match status" value="1"/>
</dbReference>
<dbReference type="STRING" id="758803.SAMN05421803_113126"/>
<evidence type="ECO:0000313" key="3">
    <source>
        <dbReference type="EMBL" id="SHK08697.1"/>
    </source>
</evidence>
<evidence type="ECO:0000313" key="4">
    <source>
        <dbReference type="Proteomes" id="UP000184452"/>
    </source>
</evidence>
<proteinExistence type="predicted"/>
<dbReference type="AlphaFoldDB" id="A0A1M6PLG5"/>
<dbReference type="GO" id="GO:0003677">
    <property type="term" value="F:DNA binding"/>
    <property type="evidence" value="ECO:0007669"/>
    <property type="project" value="UniProtKB-KW"/>
</dbReference>
<gene>
    <name evidence="3" type="ORF">SAMN05421803_113126</name>
</gene>
<keyword evidence="1 3" id="KW-0238">DNA-binding</keyword>
<dbReference type="Pfam" id="PF13411">
    <property type="entry name" value="MerR_1"/>
    <property type="match status" value="1"/>
</dbReference>
<dbReference type="InterPro" id="IPR000551">
    <property type="entry name" value="MerR-type_HTH_dom"/>
</dbReference>
<feature type="domain" description="HTH merR-type" evidence="2">
    <location>
        <begin position="2"/>
        <end position="71"/>
    </location>
</feature>
<reference evidence="3 4" key="1">
    <citation type="submission" date="2016-11" db="EMBL/GenBank/DDBJ databases">
        <authorList>
            <person name="Jaros S."/>
            <person name="Januszkiewicz K."/>
            <person name="Wedrychowicz H."/>
        </authorList>
    </citation>
    <scope>NUCLEOTIDE SEQUENCE [LARGE SCALE GENOMIC DNA]</scope>
    <source>
        <strain evidence="3 4">CGMCC 4.5723</strain>
    </source>
</reference>
<accession>A0A1M6PLG5</accession>
<dbReference type="PANTHER" id="PTHR30204">
    <property type="entry name" value="REDOX-CYCLING DRUG-SENSING TRANSCRIPTIONAL ACTIVATOR SOXR"/>
    <property type="match status" value="1"/>
</dbReference>
<sequence>MAWSTRQLAELAGTTVKAVRYYHGVGLLEMPERGANGYKHYEVAHLIRLLQIRRLSDLGVPLSDVAAMGHAQEEPEEAIRVLDAELGATIERLRRVRAELALILRHRAPAYVPSAYAPVSRDLSERQRSLLMVYSNVLGETSGEGLHELLGSAGDTGAEFEALPADADDAEVERMALRLLPVMREVRETRAWATGSGRGARRAEQAMGEVVEQLHNPAQLRVLERAVELVTAEGGEAPRGGRGRRGG</sequence>
<dbReference type="RefSeq" id="WP_073381016.1">
    <property type="nucleotide sequence ID" value="NZ_FQZK01000013.1"/>
</dbReference>
<dbReference type="SMART" id="SM00422">
    <property type="entry name" value="HTH_MERR"/>
    <property type="match status" value="1"/>
</dbReference>
<evidence type="ECO:0000259" key="2">
    <source>
        <dbReference type="PROSITE" id="PS50937"/>
    </source>
</evidence>
<dbReference type="PROSITE" id="PS50937">
    <property type="entry name" value="HTH_MERR_2"/>
    <property type="match status" value="1"/>
</dbReference>
<dbReference type="Proteomes" id="UP000184452">
    <property type="component" value="Unassembled WGS sequence"/>
</dbReference>
<dbReference type="Gene3D" id="1.10.1660.10">
    <property type="match status" value="1"/>
</dbReference>
<keyword evidence="4" id="KW-1185">Reference proteome</keyword>